<evidence type="ECO:0000256" key="2">
    <source>
        <dbReference type="PIRSR" id="PIRSR004789-51"/>
    </source>
</evidence>
<organism evidence="3 4">
    <name type="scientific">Candidatus Uhrbacteria bacterium GW2011_GWF2_41_16</name>
    <dbReference type="NCBI Taxonomy" id="1618997"/>
    <lineage>
        <taxon>Bacteria</taxon>
        <taxon>Candidatus Uhriibacteriota</taxon>
    </lineage>
</organism>
<dbReference type="PIRSF" id="PIRSF004789">
    <property type="entry name" value="DR1281"/>
    <property type="match status" value="1"/>
</dbReference>
<reference evidence="3 4" key="1">
    <citation type="journal article" date="2015" name="Nature">
        <title>rRNA introns, odd ribosomes, and small enigmatic genomes across a large radiation of phyla.</title>
        <authorList>
            <person name="Brown C.T."/>
            <person name="Hug L.A."/>
            <person name="Thomas B.C."/>
            <person name="Sharon I."/>
            <person name="Castelle C.J."/>
            <person name="Singh A."/>
            <person name="Wilkins M.J."/>
            <person name="Williams K.H."/>
            <person name="Banfield J.F."/>
        </authorList>
    </citation>
    <scope>NUCLEOTIDE SEQUENCE [LARGE SCALE GENOMIC DNA]</scope>
</reference>
<dbReference type="PANTHER" id="PTHR36303">
    <property type="entry name" value="2',3'-CYCLIC-NUCLEOTIDE 2'-PHOSPHODIESTERASE"/>
    <property type="match status" value="1"/>
</dbReference>
<feature type="binding site" evidence="2">
    <location>
        <position position="40"/>
    </location>
    <ligand>
        <name>Fe cation</name>
        <dbReference type="ChEBI" id="CHEBI:24875"/>
        <label>1</label>
    </ligand>
</feature>
<feature type="binding site" evidence="2">
    <location>
        <position position="177"/>
    </location>
    <ligand>
        <name>Fe cation</name>
        <dbReference type="ChEBI" id="CHEBI:24875"/>
        <label>2</label>
    </ligand>
</feature>
<feature type="binding site" evidence="2">
    <location>
        <position position="39"/>
    </location>
    <ligand>
        <name>Fe cation</name>
        <dbReference type="ChEBI" id="CHEBI:24875"/>
        <label>2</label>
    </ligand>
</feature>
<feature type="binding site" evidence="2">
    <location>
        <position position="8"/>
    </location>
    <ligand>
        <name>Fe cation</name>
        <dbReference type="ChEBI" id="CHEBI:24875"/>
        <label>1</label>
    </ligand>
</feature>
<protein>
    <recommendedName>
        <fullName evidence="5">Metallophosphoesterase</fullName>
    </recommendedName>
</protein>
<feature type="binding site" evidence="2">
    <location>
        <position position="67"/>
    </location>
    <ligand>
        <name>Fe cation</name>
        <dbReference type="ChEBI" id="CHEBI:24875"/>
        <label>2</label>
    </ligand>
</feature>
<dbReference type="AlphaFoldDB" id="A0A0G0VGC9"/>
<dbReference type="GO" id="GO:0046872">
    <property type="term" value="F:metal ion binding"/>
    <property type="evidence" value="ECO:0007669"/>
    <property type="project" value="UniProtKB-KW"/>
</dbReference>
<comment type="caution">
    <text evidence="3">The sequence shown here is derived from an EMBL/GenBank/DDBJ whole genome shotgun (WGS) entry which is preliminary data.</text>
</comment>
<feature type="binding site" evidence="2">
    <location>
        <position position="39"/>
    </location>
    <ligand>
        <name>Fe cation</name>
        <dbReference type="ChEBI" id="CHEBI:24875"/>
        <label>1</label>
    </ligand>
</feature>
<dbReference type="PATRIC" id="fig|1618997.3.peg.41"/>
<keyword evidence="2" id="KW-0479">Metal-binding</keyword>
<dbReference type="Pfam" id="PF13277">
    <property type="entry name" value="YmdB"/>
    <property type="match status" value="1"/>
</dbReference>
<proteinExistence type="predicted"/>
<dbReference type="InterPro" id="IPR029052">
    <property type="entry name" value="Metallo-depent_PP-like"/>
</dbReference>
<dbReference type="Gene3D" id="3.60.21.10">
    <property type="match status" value="1"/>
</dbReference>
<evidence type="ECO:0000256" key="1">
    <source>
        <dbReference type="PIRSR" id="PIRSR004789-50"/>
    </source>
</evidence>
<sequence length="262" mass="29296">MVFLIFGDIVGRIGREAIKRMLPDLRSVFKPDLVIANAENLAHGTGASIKTIEEMRTAGVNIFTSGNHIFDRKDAVHIFEDSSLSQVVLRPANYPPKTMGQGWTVVENKEKTILILNLMGRVFFNQHFDDPFRIANQLIDEHPADFVLIDLHAEATSEKSTFGLYLDGRATVVWGTHTHVPTADERLLPKGTAYITDIGMSGGMNGSIGVQYEAVRDLFLNQRPVSFEVIEHGMCEINAILVHAEDGQSTHIERIRRMIEIE</sequence>
<evidence type="ECO:0008006" key="5">
    <source>
        <dbReference type="Google" id="ProtNLM"/>
    </source>
</evidence>
<dbReference type="SUPFAM" id="SSF56300">
    <property type="entry name" value="Metallo-dependent phosphatases"/>
    <property type="match status" value="1"/>
</dbReference>
<feature type="active site" description="Proton donor" evidence="1">
    <location>
        <position position="68"/>
    </location>
</feature>
<dbReference type="InterPro" id="IPR005235">
    <property type="entry name" value="YmdB-like"/>
</dbReference>
<gene>
    <name evidence="3" type="ORF">UU48_C0001G0041</name>
</gene>
<feature type="binding site" evidence="2">
    <location>
        <position position="179"/>
    </location>
    <ligand>
        <name>Fe cation</name>
        <dbReference type="ChEBI" id="CHEBI:24875"/>
        <label>1</label>
    </ligand>
</feature>
<evidence type="ECO:0000313" key="4">
    <source>
        <dbReference type="Proteomes" id="UP000034746"/>
    </source>
</evidence>
<dbReference type="EMBL" id="LCAU01000001">
    <property type="protein sequence ID" value="KKR98686.1"/>
    <property type="molecule type" value="Genomic_DNA"/>
</dbReference>
<dbReference type="GO" id="GO:0004113">
    <property type="term" value="F:2',3'-cyclic-nucleotide 3'-phosphodiesterase activity"/>
    <property type="evidence" value="ECO:0007669"/>
    <property type="project" value="TreeGrafter"/>
</dbReference>
<accession>A0A0G0VGC9</accession>
<dbReference type="PANTHER" id="PTHR36303:SF1">
    <property type="entry name" value="2',3'-CYCLIC-NUCLEOTIDE 2'-PHOSPHODIESTERASE"/>
    <property type="match status" value="1"/>
</dbReference>
<dbReference type="Proteomes" id="UP000034746">
    <property type="component" value="Unassembled WGS sequence"/>
</dbReference>
<evidence type="ECO:0000313" key="3">
    <source>
        <dbReference type="EMBL" id="KKR98686.1"/>
    </source>
</evidence>
<feature type="binding site" evidence="2">
    <location>
        <position position="152"/>
    </location>
    <ligand>
        <name>Fe cation</name>
        <dbReference type="ChEBI" id="CHEBI:24875"/>
        <label>2</label>
    </ligand>
</feature>
<name>A0A0G0VGC9_9BACT</name>